<proteinExistence type="inferred from homology"/>
<comment type="catalytic activity">
    <reaction evidence="5">
        <text>Hydrolysis of (1-&gt;4)-beta-linkages between N-acetylmuramic acid and N-acetyl-D-glucosamine residues in a peptidoglycan and between N-acetyl-D-glucosamine residues in chitodextrins.</text>
        <dbReference type="EC" id="3.2.1.17"/>
    </reaction>
</comment>
<dbReference type="InterPro" id="IPR051018">
    <property type="entry name" value="Bacteriophage_GH24"/>
</dbReference>
<protein>
    <recommendedName>
        <fullName evidence="5">Lysozyme</fullName>
        <ecNumber evidence="5">3.2.1.17</ecNumber>
    </recommendedName>
</protein>
<dbReference type="EMBL" id="JAHXPT010000017">
    <property type="protein sequence ID" value="MBW6411687.1"/>
    <property type="molecule type" value="Genomic_DNA"/>
</dbReference>
<dbReference type="InterPro" id="IPR023347">
    <property type="entry name" value="Lysozyme_dom_sf"/>
</dbReference>
<comment type="similarity">
    <text evidence="5">Belongs to the glycosyl hydrolase 24 family.</text>
</comment>
<comment type="caution">
    <text evidence="6">The sequence shown here is derived from an EMBL/GenBank/DDBJ whole genome shotgun (WGS) entry which is preliminary data.</text>
</comment>
<keyword evidence="1 5" id="KW-0929">Antimicrobial</keyword>
<dbReference type="Gene3D" id="1.10.530.40">
    <property type="match status" value="1"/>
</dbReference>
<sequence>MLDWKEKNGEWYCYKSGMLVKGWVEDENGRWFHLNEDCGKMDTDWIEIDSKWYYLYTEKTEKDGNTHYKGEMATGWLKSPHSGKWYYLYPEKTEHDGNTYYKGEMATSTTLNINNKVYTFDKSGVMQESTLSKDALVSTKCIDFVKGYEKFYAHKYDDGTGTITQGYGCIGDEIADWGDTITEKQASDRLNSLINAKYAKTIKANLDAKGISLTQNQFDSLVSFAFNIGYPTLFNSSLYKYIVSGGKDEGTIKRDFCMYNKALVKGALTVMDGLTKRRIAESNIFNYGEYDSRH</sequence>
<dbReference type="EC" id="3.2.1.17" evidence="5"/>
<dbReference type="SUPFAM" id="SSF69360">
    <property type="entry name" value="Cell wall binding repeat"/>
    <property type="match status" value="1"/>
</dbReference>
<evidence type="ECO:0000256" key="5">
    <source>
        <dbReference type="RuleBase" id="RU003788"/>
    </source>
</evidence>
<keyword evidence="3" id="KW-0677">Repeat</keyword>
<dbReference type="PANTHER" id="PTHR38107:SF3">
    <property type="entry name" value="LYSOZYME RRRD-RELATED"/>
    <property type="match status" value="1"/>
</dbReference>
<dbReference type="RefSeq" id="WP_219781151.1">
    <property type="nucleotide sequence ID" value="NZ_JAHXPT010000017.1"/>
</dbReference>
<keyword evidence="4" id="KW-1035">Host cytoplasm</keyword>
<evidence type="ECO:0000313" key="6">
    <source>
        <dbReference type="EMBL" id="MBW6411687.1"/>
    </source>
</evidence>
<dbReference type="InterPro" id="IPR002196">
    <property type="entry name" value="Glyco_hydro_24"/>
</dbReference>
<keyword evidence="2 5" id="KW-0081">Bacteriolytic enzyme</keyword>
<keyword evidence="7" id="KW-1185">Reference proteome</keyword>
<dbReference type="PANTHER" id="PTHR38107">
    <property type="match status" value="1"/>
</dbReference>
<dbReference type="InterPro" id="IPR023346">
    <property type="entry name" value="Lysozyme-like_dom_sf"/>
</dbReference>
<keyword evidence="5 6" id="KW-0378">Hydrolase</keyword>
<evidence type="ECO:0000256" key="1">
    <source>
        <dbReference type="ARBA" id="ARBA00022529"/>
    </source>
</evidence>
<evidence type="ECO:0000256" key="2">
    <source>
        <dbReference type="ARBA" id="ARBA00022638"/>
    </source>
</evidence>
<organism evidence="6 7">
    <name type="scientific">Clostridium weizhouense</name>
    <dbReference type="NCBI Taxonomy" id="2859781"/>
    <lineage>
        <taxon>Bacteria</taxon>
        <taxon>Bacillati</taxon>
        <taxon>Bacillota</taxon>
        <taxon>Clostridia</taxon>
        <taxon>Eubacteriales</taxon>
        <taxon>Clostridiaceae</taxon>
        <taxon>Clostridium</taxon>
    </lineage>
</organism>
<evidence type="ECO:0000313" key="7">
    <source>
        <dbReference type="Proteomes" id="UP001519921"/>
    </source>
</evidence>
<dbReference type="Proteomes" id="UP001519921">
    <property type="component" value="Unassembled WGS sequence"/>
</dbReference>
<evidence type="ECO:0000256" key="4">
    <source>
        <dbReference type="ARBA" id="ARBA00023200"/>
    </source>
</evidence>
<dbReference type="GO" id="GO:0016787">
    <property type="term" value="F:hydrolase activity"/>
    <property type="evidence" value="ECO:0007669"/>
    <property type="project" value="UniProtKB-KW"/>
</dbReference>
<accession>A0ABS7ASV0</accession>
<dbReference type="SUPFAM" id="SSF53955">
    <property type="entry name" value="Lysozyme-like"/>
    <property type="match status" value="1"/>
</dbReference>
<gene>
    <name evidence="6" type="ORF">KYD98_16520</name>
</gene>
<dbReference type="InterPro" id="IPR018337">
    <property type="entry name" value="Cell_wall/Cho-bd_repeat"/>
</dbReference>
<dbReference type="CDD" id="cd00737">
    <property type="entry name" value="lyz_endolysin_autolysin"/>
    <property type="match status" value="1"/>
</dbReference>
<dbReference type="InterPro" id="IPR033907">
    <property type="entry name" value="Endolysin_autolysin"/>
</dbReference>
<dbReference type="Pfam" id="PF00959">
    <property type="entry name" value="Phage_lysozyme"/>
    <property type="match status" value="1"/>
</dbReference>
<dbReference type="Gene3D" id="2.10.270.10">
    <property type="entry name" value="Cholin Binding"/>
    <property type="match status" value="2"/>
</dbReference>
<keyword evidence="5" id="KW-0326">Glycosidase</keyword>
<name>A0ABS7ASV0_9CLOT</name>
<reference evidence="6 7" key="1">
    <citation type="submission" date="2021-07" db="EMBL/GenBank/DDBJ databases">
        <title>Clostridium weizhouense sp. nov., an anaerobic bacterium isolated from activated sludge of Petroleum wastewater.</title>
        <authorList>
            <person name="Li Q."/>
        </authorList>
    </citation>
    <scope>NUCLEOTIDE SEQUENCE [LARGE SCALE GENOMIC DNA]</scope>
    <source>
        <strain evidence="6 7">YB-6</strain>
    </source>
</reference>
<dbReference type="Pfam" id="PF01473">
    <property type="entry name" value="Choline_bind_1"/>
    <property type="match status" value="3"/>
</dbReference>
<evidence type="ECO:0000256" key="3">
    <source>
        <dbReference type="ARBA" id="ARBA00022737"/>
    </source>
</evidence>